<comment type="caution">
    <text evidence="4">The sequence shown here is derived from an EMBL/GenBank/DDBJ whole genome shotgun (WGS) entry which is preliminary data.</text>
</comment>
<feature type="region of interest" description="Disordered" evidence="1">
    <location>
        <begin position="319"/>
        <end position="363"/>
    </location>
</feature>
<gene>
    <name evidence="4" type="ORF">D9611_007148</name>
</gene>
<feature type="domain" description="DUF4246" evidence="2">
    <location>
        <begin position="111"/>
        <end position="542"/>
    </location>
</feature>
<reference evidence="4 5" key="1">
    <citation type="journal article" date="2020" name="ISME J.">
        <title>Uncovering the hidden diversity of litter-decomposition mechanisms in mushroom-forming fungi.</title>
        <authorList>
            <person name="Floudas D."/>
            <person name="Bentzer J."/>
            <person name="Ahren D."/>
            <person name="Johansson T."/>
            <person name="Persson P."/>
            <person name="Tunlid A."/>
        </authorList>
    </citation>
    <scope>NUCLEOTIDE SEQUENCE [LARGE SCALE GENOMIC DNA]</scope>
    <source>
        <strain evidence="4 5">CBS 175.51</strain>
    </source>
</reference>
<dbReference type="Proteomes" id="UP000541558">
    <property type="component" value="Unassembled WGS sequence"/>
</dbReference>
<dbReference type="Pfam" id="PF21666">
    <property type="entry name" value="DUF4246_N"/>
    <property type="match status" value="1"/>
</dbReference>
<dbReference type="EMBL" id="JAACJK010000221">
    <property type="protein sequence ID" value="KAF5314625.1"/>
    <property type="molecule type" value="Genomic_DNA"/>
</dbReference>
<protein>
    <submittedName>
        <fullName evidence="4">Uncharacterized protein</fullName>
    </submittedName>
</protein>
<evidence type="ECO:0000259" key="2">
    <source>
        <dbReference type="Pfam" id="PF14033"/>
    </source>
</evidence>
<evidence type="ECO:0000313" key="5">
    <source>
        <dbReference type="Proteomes" id="UP000541558"/>
    </source>
</evidence>
<name>A0A8H5B130_9AGAR</name>
<dbReference type="PANTHER" id="PTHR33119:SF1">
    <property type="entry name" value="FE2OG DIOXYGENASE DOMAIN-CONTAINING PROTEIN"/>
    <property type="match status" value="1"/>
</dbReference>
<dbReference type="Pfam" id="PF14033">
    <property type="entry name" value="DUF4246"/>
    <property type="match status" value="1"/>
</dbReference>
<sequence>MPENTVDFSIVHAVPGLGKPLDYVPTENDPLYTGRPLPSALLQNTVESHGFSSNESVLKVLLPLLTVREILMLQFMEQVTDRPEWQKKVFDETIVEKWRAETASGFDFSKDMFEFCIAELRYKAENVYQDPNTPITVYNGDVVKSDSAVPDTVKIALQLAVKSLEDVPDKEKDWHPDSNNMVLDLIHPSLFPLVYGKSRVLKVSEKVVGLTDCVTRCGEGEVLEVKDDENPKANQYRRSISEPYSLKYQWLPSEVDISGPESRIISYINNLHPQQTELYSLVEKVIDAAIPLWERTLAPLHKGDLDFVKRVPCYDAEYKDPEEAEDTQGQNQGRDDDDGDEDEDEDEDEPRQIVIQPEPQPFAPEICQPTLPLSFKELYGAHARPLQIIVKLANIELTPEKPRYEGGTWHVEGKQNEHICATALYYYSNDNIKASHLAFRQFVDTYSVTDFKYDQGHHEFLEDLFGCQNDTGGAQDVGKVETKEGRLLTFPNILQHQVQPFELEDPTRRGHRKILALFLVDPNVRVISTAHVPCQQLHWWRDATTANGGLSGGPAKGLDKLPVELRDQVFEGIEGFPISLSEAKEMRKELMEERKKFVADQANLLERYNGFSLCEH</sequence>
<dbReference type="AlphaFoldDB" id="A0A8H5B130"/>
<organism evidence="4 5">
    <name type="scientific">Ephemerocybe angulata</name>
    <dbReference type="NCBI Taxonomy" id="980116"/>
    <lineage>
        <taxon>Eukaryota</taxon>
        <taxon>Fungi</taxon>
        <taxon>Dikarya</taxon>
        <taxon>Basidiomycota</taxon>
        <taxon>Agaricomycotina</taxon>
        <taxon>Agaricomycetes</taxon>
        <taxon>Agaricomycetidae</taxon>
        <taxon>Agaricales</taxon>
        <taxon>Agaricineae</taxon>
        <taxon>Psathyrellaceae</taxon>
        <taxon>Ephemerocybe</taxon>
    </lineage>
</organism>
<accession>A0A8H5B130</accession>
<dbReference type="PANTHER" id="PTHR33119">
    <property type="entry name" value="IFI3P"/>
    <property type="match status" value="1"/>
</dbReference>
<dbReference type="InterPro" id="IPR025340">
    <property type="entry name" value="DUF4246"/>
</dbReference>
<evidence type="ECO:0000259" key="3">
    <source>
        <dbReference type="Pfam" id="PF21666"/>
    </source>
</evidence>
<proteinExistence type="predicted"/>
<feature type="compositionally biased region" description="Acidic residues" evidence="1">
    <location>
        <begin position="335"/>
        <end position="349"/>
    </location>
</feature>
<dbReference type="InterPro" id="IPR049207">
    <property type="entry name" value="DUF4246_N"/>
</dbReference>
<evidence type="ECO:0000313" key="4">
    <source>
        <dbReference type="EMBL" id="KAF5314625.1"/>
    </source>
</evidence>
<keyword evidence="5" id="KW-1185">Reference proteome</keyword>
<evidence type="ECO:0000256" key="1">
    <source>
        <dbReference type="SAM" id="MobiDB-lite"/>
    </source>
</evidence>
<feature type="domain" description="DUF4246" evidence="3">
    <location>
        <begin position="14"/>
        <end position="101"/>
    </location>
</feature>
<dbReference type="OrthoDB" id="415532at2759"/>
<dbReference type="InterPro" id="IPR049192">
    <property type="entry name" value="DUF4246_C"/>
</dbReference>